<feature type="compositionally biased region" description="Basic residues" evidence="16">
    <location>
        <begin position="405"/>
        <end position="421"/>
    </location>
</feature>
<proteinExistence type="inferred from homology"/>
<evidence type="ECO:0000256" key="6">
    <source>
        <dbReference type="ARBA" id="ARBA00022737"/>
    </source>
</evidence>
<dbReference type="GO" id="GO:0005634">
    <property type="term" value="C:nucleus"/>
    <property type="evidence" value="ECO:0007669"/>
    <property type="project" value="UniProtKB-SubCell"/>
</dbReference>
<dbReference type="InterPro" id="IPR052274">
    <property type="entry name" value="Krueppel_C2H2_Zn-finger"/>
</dbReference>
<dbReference type="Pfam" id="PF21367">
    <property type="entry name" value="ZNF512_zf-C2H2"/>
    <property type="match status" value="1"/>
</dbReference>
<dbReference type="FunFam" id="3.30.160.60:FF:000580">
    <property type="entry name" value="Zinc finger protein 512"/>
    <property type="match status" value="1"/>
</dbReference>
<evidence type="ECO:0000259" key="17">
    <source>
        <dbReference type="PROSITE" id="PS50157"/>
    </source>
</evidence>
<evidence type="ECO:0000256" key="5">
    <source>
        <dbReference type="ARBA" id="ARBA00022723"/>
    </source>
</evidence>
<protein>
    <recommendedName>
        <fullName evidence="14">Zinc finger protein 512</fullName>
    </recommendedName>
</protein>
<comment type="subcellular location">
    <subcellularLocation>
        <location evidence="2">Nucleus</location>
    </subcellularLocation>
</comment>
<keyword evidence="19" id="KW-1185">Reference proteome</keyword>
<feature type="compositionally biased region" description="Polar residues" evidence="16">
    <location>
        <begin position="39"/>
        <end position="52"/>
    </location>
</feature>
<dbReference type="Pfam" id="PF00096">
    <property type="entry name" value="zf-C2H2"/>
    <property type="match status" value="1"/>
</dbReference>
<dbReference type="Proteomes" id="UP001474421">
    <property type="component" value="Unassembled WGS sequence"/>
</dbReference>
<dbReference type="FunFam" id="3.30.160.60:FF:000177">
    <property type="entry name" value="Zinc finger protein 512"/>
    <property type="match status" value="1"/>
</dbReference>
<dbReference type="InterPro" id="IPR013087">
    <property type="entry name" value="Znf_C2H2_type"/>
</dbReference>
<keyword evidence="8" id="KW-0862">Zinc</keyword>
<dbReference type="InterPro" id="IPR048408">
    <property type="entry name" value="ZNF512_C2HC"/>
</dbReference>
<evidence type="ECO:0000256" key="7">
    <source>
        <dbReference type="ARBA" id="ARBA00022771"/>
    </source>
</evidence>
<feature type="domain" description="C2H2-type" evidence="17">
    <location>
        <begin position="353"/>
        <end position="381"/>
    </location>
</feature>
<dbReference type="SUPFAM" id="SSF57667">
    <property type="entry name" value="beta-beta-alpha zinc fingers"/>
    <property type="match status" value="5"/>
</dbReference>
<dbReference type="InterPro" id="IPR048403">
    <property type="entry name" value="ZNF512_znf-C2H2"/>
</dbReference>
<evidence type="ECO:0000256" key="14">
    <source>
        <dbReference type="ARBA" id="ARBA00039955"/>
    </source>
</evidence>
<dbReference type="Pfam" id="PF21276">
    <property type="entry name" value="ZNF512_C2HC"/>
    <property type="match status" value="2"/>
</dbReference>
<feature type="region of interest" description="Disordered" evidence="16">
    <location>
        <begin position="1"/>
        <end position="56"/>
    </location>
</feature>
<dbReference type="GO" id="GO:0003677">
    <property type="term" value="F:DNA binding"/>
    <property type="evidence" value="ECO:0007669"/>
    <property type="project" value="UniProtKB-KW"/>
</dbReference>
<organism evidence="18 19">
    <name type="scientific">Crotalus adamanteus</name>
    <name type="common">Eastern diamondback rattlesnake</name>
    <dbReference type="NCBI Taxonomy" id="8729"/>
    <lineage>
        <taxon>Eukaryota</taxon>
        <taxon>Metazoa</taxon>
        <taxon>Chordata</taxon>
        <taxon>Craniata</taxon>
        <taxon>Vertebrata</taxon>
        <taxon>Euteleostomi</taxon>
        <taxon>Lepidosauria</taxon>
        <taxon>Squamata</taxon>
        <taxon>Bifurcata</taxon>
        <taxon>Unidentata</taxon>
        <taxon>Episquamata</taxon>
        <taxon>Toxicofera</taxon>
        <taxon>Serpentes</taxon>
        <taxon>Colubroidea</taxon>
        <taxon>Viperidae</taxon>
        <taxon>Crotalinae</taxon>
        <taxon>Crotalus</taxon>
    </lineage>
</organism>
<evidence type="ECO:0000256" key="10">
    <source>
        <dbReference type="ARBA" id="ARBA00023015"/>
    </source>
</evidence>
<comment type="caution">
    <text evidence="18">The sequence shown here is derived from an EMBL/GenBank/DDBJ whole genome shotgun (WGS) entry which is preliminary data.</text>
</comment>
<dbReference type="EMBL" id="JAOTOJ010000001">
    <property type="protein sequence ID" value="KAK9412317.1"/>
    <property type="molecule type" value="Genomic_DNA"/>
</dbReference>
<keyword evidence="5" id="KW-0479">Metal-binding</keyword>
<feature type="compositionally biased region" description="Basic and acidic residues" evidence="16">
    <location>
        <begin position="1"/>
        <end position="12"/>
    </location>
</feature>
<keyword evidence="13" id="KW-0539">Nucleus</keyword>
<evidence type="ECO:0000313" key="19">
    <source>
        <dbReference type="Proteomes" id="UP001474421"/>
    </source>
</evidence>
<feature type="region of interest" description="Disordered" evidence="16">
    <location>
        <begin position="401"/>
        <end position="445"/>
    </location>
</feature>
<evidence type="ECO:0000256" key="8">
    <source>
        <dbReference type="ARBA" id="ARBA00022833"/>
    </source>
</evidence>
<evidence type="ECO:0000256" key="11">
    <source>
        <dbReference type="ARBA" id="ARBA00023125"/>
    </source>
</evidence>
<dbReference type="FunFam" id="3.30.160.60:FF:000270">
    <property type="entry name" value="Zinc finger protein 512"/>
    <property type="match status" value="1"/>
</dbReference>
<feature type="compositionally biased region" description="Basic and acidic residues" evidence="16">
    <location>
        <begin position="228"/>
        <end position="242"/>
    </location>
</feature>
<dbReference type="PROSITE" id="PS50157">
    <property type="entry name" value="ZINC_FINGER_C2H2_2"/>
    <property type="match status" value="2"/>
</dbReference>
<comment type="similarity">
    <text evidence="3">Belongs to the krueppel C2H2-type zinc-finger protein family.</text>
</comment>
<evidence type="ECO:0000256" key="1">
    <source>
        <dbReference type="ARBA" id="ARBA00003767"/>
    </source>
</evidence>
<reference evidence="18 19" key="1">
    <citation type="journal article" date="2024" name="Proc. Natl. Acad. Sci. U.S.A.">
        <title>The genetic regulatory architecture and epigenomic basis for age-related changes in rattlesnake venom.</title>
        <authorList>
            <person name="Hogan M.P."/>
            <person name="Holding M.L."/>
            <person name="Nystrom G.S."/>
            <person name="Colston T.J."/>
            <person name="Bartlett D.A."/>
            <person name="Mason A.J."/>
            <person name="Ellsworth S.A."/>
            <person name="Rautsaw R.M."/>
            <person name="Lawrence K.C."/>
            <person name="Strickland J.L."/>
            <person name="He B."/>
            <person name="Fraser P."/>
            <person name="Margres M.J."/>
            <person name="Gilbert D.M."/>
            <person name="Gibbs H.L."/>
            <person name="Parkinson C.L."/>
            <person name="Rokyta D.R."/>
        </authorList>
    </citation>
    <scope>NUCLEOTIDE SEQUENCE [LARGE SCALE GENOMIC DNA]</scope>
    <source>
        <strain evidence="18">DRR0105</strain>
    </source>
</reference>
<evidence type="ECO:0000256" key="16">
    <source>
        <dbReference type="SAM" id="MobiDB-lite"/>
    </source>
</evidence>
<comment type="function">
    <text evidence="1">May be involved in transcriptional regulation.</text>
</comment>
<keyword evidence="4" id="KW-1017">Isopeptide bond</keyword>
<dbReference type="PROSITE" id="PS00028">
    <property type="entry name" value="ZINC_FINGER_C2H2_1"/>
    <property type="match status" value="3"/>
</dbReference>
<name>A0AAW1CGF3_CROAD</name>
<feature type="domain" description="C2H2-type" evidence="17">
    <location>
        <begin position="200"/>
        <end position="235"/>
    </location>
</feature>
<evidence type="ECO:0000256" key="13">
    <source>
        <dbReference type="ARBA" id="ARBA00023242"/>
    </source>
</evidence>
<keyword evidence="10" id="KW-0805">Transcription regulation</keyword>
<evidence type="ECO:0000256" key="12">
    <source>
        <dbReference type="ARBA" id="ARBA00023163"/>
    </source>
</evidence>
<accession>A0AAW1CGF3</accession>
<sequence length="507" mass="58264">MEEEKKAGDSHSKSKHRMEQDDEEDYRQLPKKKQKVSGKRQSVGKQPNLKSQKCSRKLEPSAYVAGSLEEQWYLEILDKGRVACPICRSVVRKTVEGLKKHMANCHQEMFTCQHCGKQLRSLAGMKYHIMADHNSLPIRKEAGQLDKQSERECLRRVLKRMGKLKCTREGCTGSFTSIMGYLYHTQKCGKAAAELEKMALKCHHCNKAYRSKAGLVYHLKSEHGPVSFLHEDSRPTHMKDSSMESSSIGRIQRKSAKVAAYYLHELANEELVKEWPKRKVLQDLVPDDRKLKYTRPGMPAVSQEVLCKWRSEIKTYRRVHCPNQGCECVYGSISGLKAHLGNCTLGEFVAGKYKCLLCEKEFVSESGVKYHINTVHSEDWFDNTNSTKSFEKLVKLQQKEVEQKRQRKKHVSSRSRKKKLRSATPKKSPRLGPDQNQRQEVKVSHSKMADCEITEGQRNSLLQEFLLCRTGTWKQEREEILGLNSPLASSVKIESRVSERRTGQQHE</sequence>
<dbReference type="PANTHER" id="PTHR22979:SF2">
    <property type="entry name" value="ZINC FINGER PROTEIN 512"/>
    <property type="match status" value="1"/>
</dbReference>
<evidence type="ECO:0000313" key="18">
    <source>
        <dbReference type="EMBL" id="KAK9412317.1"/>
    </source>
</evidence>
<dbReference type="SMART" id="SM00355">
    <property type="entry name" value="ZnF_C2H2"/>
    <property type="match status" value="6"/>
</dbReference>
<feature type="compositionally biased region" description="Basic residues" evidence="16">
    <location>
        <begin position="29"/>
        <end position="38"/>
    </location>
</feature>
<dbReference type="AlphaFoldDB" id="A0AAW1CGF3"/>
<gene>
    <name evidence="18" type="ORF">NXF25_003492</name>
</gene>
<dbReference type="Gene3D" id="3.30.160.60">
    <property type="entry name" value="Classic Zinc Finger"/>
    <property type="match status" value="3"/>
</dbReference>
<evidence type="ECO:0000256" key="2">
    <source>
        <dbReference type="ARBA" id="ARBA00004123"/>
    </source>
</evidence>
<dbReference type="GO" id="GO:0008270">
    <property type="term" value="F:zinc ion binding"/>
    <property type="evidence" value="ECO:0007669"/>
    <property type="project" value="UniProtKB-KW"/>
</dbReference>
<keyword evidence="7 15" id="KW-0863">Zinc-finger</keyword>
<evidence type="ECO:0000256" key="4">
    <source>
        <dbReference type="ARBA" id="ARBA00022499"/>
    </source>
</evidence>
<keyword evidence="6" id="KW-0677">Repeat</keyword>
<evidence type="ECO:0000256" key="15">
    <source>
        <dbReference type="PROSITE-ProRule" id="PRU00042"/>
    </source>
</evidence>
<dbReference type="InterPro" id="IPR036236">
    <property type="entry name" value="Znf_C2H2_sf"/>
</dbReference>
<feature type="region of interest" description="Disordered" evidence="16">
    <location>
        <begin position="228"/>
        <end position="247"/>
    </location>
</feature>
<keyword evidence="11" id="KW-0238">DNA-binding</keyword>
<evidence type="ECO:0000256" key="3">
    <source>
        <dbReference type="ARBA" id="ARBA00006991"/>
    </source>
</evidence>
<keyword evidence="9" id="KW-0832">Ubl conjugation</keyword>
<dbReference type="PANTHER" id="PTHR22979">
    <property type="entry name" value="ZINC FINGER PROTEIN-RELATED"/>
    <property type="match status" value="1"/>
</dbReference>
<keyword evidence="12" id="KW-0804">Transcription</keyword>
<evidence type="ECO:0000256" key="9">
    <source>
        <dbReference type="ARBA" id="ARBA00022843"/>
    </source>
</evidence>